<name>A0A1D1W389_RAMVA</name>
<dbReference type="Gene3D" id="3.30.710.10">
    <property type="entry name" value="Potassium Channel Kv1.1, Chain A"/>
    <property type="match status" value="1"/>
</dbReference>
<dbReference type="SUPFAM" id="SSF54695">
    <property type="entry name" value="POZ domain"/>
    <property type="match status" value="1"/>
</dbReference>
<dbReference type="AlphaFoldDB" id="A0A1D1W389"/>
<comment type="caution">
    <text evidence="1">The sequence shown here is derived from an EMBL/GenBank/DDBJ whole genome shotgun (WGS) entry which is preliminary data.</text>
</comment>
<evidence type="ECO:0008006" key="3">
    <source>
        <dbReference type="Google" id="ProtNLM"/>
    </source>
</evidence>
<organism evidence="1 2">
    <name type="scientific">Ramazzottius varieornatus</name>
    <name type="common">Water bear</name>
    <name type="synonym">Tardigrade</name>
    <dbReference type="NCBI Taxonomy" id="947166"/>
    <lineage>
        <taxon>Eukaryota</taxon>
        <taxon>Metazoa</taxon>
        <taxon>Ecdysozoa</taxon>
        <taxon>Tardigrada</taxon>
        <taxon>Eutardigrada</taxon>
        <taxon>Parachela</taxon>
        <taxon>Hypsibioidea</taxon>
        <taxon>Ramazzottiidae</taxon>
        <taxon>Ramazzottius</taxon>
    </lineage>
</organism>
<reference evidence="1 2" key="1">
    <citation type="journal article" date="2016" name="Nat. Commun.">
        <title>Extremotolerant tardigrade genome and improved radiotolerance of human cultured cells by tardigrade-unique protein.</title>
        <authorList>
            <person name="Hashimoto T."/>
            <person name="Horikawa D.D."/>
            <person name="Saito Y."/>
            <person name="Kuwahara H."/>
            <person name="Kozuka-Hata H."/>
            <person name="Shin-I T."/>
            <person name="Minakuchi Y."/>
            <person name="Ohishi K."/>
            <person name="Motoyama A."/>
            <person name="Aizu T."/>
            <person name="Enomoto A."/>
            <person name="Kondo K."/>
            <person name="Tanaka S."/>
            <person name="Hara Y."/>
            <person name="Koshikawa S."/>
            <person name="Sagara H."/>
            <person name="Miura T."/>
            <person name="Yokobori S."/>
            <person name="Miyagawa K."/>
            <person name="Suzuki Y."/>
            <person name="Kubo T."/>
            <person name="Oyama M."/>
            <person name="Kohara Y."/>
            <person name="Fujiyama A."/>
            <person name="Arakawa K."/>
            <person name="Katayama T."/>
            <person name="Toyoda A."/>
            <person name="Kunieda T."/>
        </authorList>
    </citation>
    <scope>NUCLEOTIDE SEQUENCE [LARGE SCALE GENOMIC DNA]</scope>
    <source>
        <strain evidence="1 2">YOKOZUNA-1</strain>
    </source>
</reference>
<dbReference type="CDD" id="cd18186">
    <property type="entry name" value="BTB_POZ_ZBTB_KLHL-like"/>
    <property type="match status" value="1"/>
</dbReference>
<proteinExistence type="predicted"/>
<evidence type="ECO:0000313" key="1">
    <source>
        <dbReference type="EMBL" id="GAV07987.1"/>
    </source>
</evidence>
<dbReference type="InterPro" id="IPR011333">
    <property type="entry name" value="SKP1/BTB/POZ_sf"/>
</dbReference>
<sequence>MGRNPLTARRVHKAVRNTASPVFERMLESDLDTLFKYIYYGVLDFPEPRDEVISGIMRAADKYELFDLKSTMKRCCVAEFAPIKAAIRYLAANCAQSLLHGKYSQLYRGAHLTLITEVDAAVQSRLPRKRSIDEVDNALQCDLDPEVDES</sequence>
<accession>A0A1D1W389</accession>
<dbReference type="Proteomes" id="UP000186922">
    <property type="component" value="Unassembled WGS sequence"/>
</dbReference>
<evidence type="ECO:0000313" key="2">
    <source>
        <dbReference type="Proteomes" id="UP000186922"/>
    </source>
</evidence>
<dbReference type="EMBL" id="BDGG01000016">
    <property type="protein sequence ID" value="GAV07987.1"/>
    <property type="molecule type" value="Genomic_DNA"/>
</dbReference>
<gene>
    <name evidence="1" type="primary">RvY_17754-1</name>
    <name evidence="1" type="synonym">RvY_17754.1</name>
    <name evidence="1" type="ORF">RvY_17754</name>
</gene>
<protein>
    <recommendedName>
        <fullName evidence="3">BTB domain-containing protein</fullName>
    </recommendedName>
</protein>
<keyword evidence="2" id="KW-1185">Reference proteome</keyword>